<comment type="subcellular location">
    <subcellularLocation>
        <location evidence="1">Nucleus</location>
    </subcellularLocation>
</comment>
<dbReference type="InterPro" id="IPR051487">
    <property type="entry name" value="Ser/Thr_Proteases_Immune/Dev"/>
</dbReference>
<keyword evidence="3" id="KW-0325">Glycoprotein</keyword>
<sequence length="218" mass="23885">MKIKRQKYQQYSAENLNEAVHKVNENILTIYSASKIYGVPRSTLKTKSKTITLCGGSIVDMKVVLTAGHCLKNANGGVIIIGTNDLLSNETDVVRHYVDSSSFKVHPQFNIHVAYLDVALIILPEPLKFSNAIQSVKLPSGYLLDESFAGEIGTVSGYGQYCDTCGSSNLLRFTQNRVMQNKECGKSFEIGLIPSENHVCLSTVETNSGNCRGDSETK</sequence>
<feature type="domain" description="Peptidase S1" evidence="5">
    <location>
        <begin position="36"/>
        <end position="218"/>
    </location>
</feature>
<evidence type="ECO:0000313" key="7">
    <source>
        <dbReference type="Proteomes" id="UP000183832"/>
    </source>
</evidence>
<keyword evidence="2" id="KW-1015">Disulfide bond</keyword>
<dbReference type="PROSITE" id="PS00134">
    <property type="entry name" value="TRYPSIN_HIS"/>
    <property type="match status" value="1"/>
</dbReference>
<dbReference type="InterPro" id="IPR009057">
    <property type="entry name" value="Homeodomain-like_sf"/>
</dbReference>
<evidence type="ECO:0000256" key="1">
    <source>
        <dbReference type="ARBA" id="ARBA00004123"/>
    </source>
</evidence>
<gene>
    <name evidence="6" type="primary">similar to Collagenase</name>
    <name evidence="6" type="ORF">CLUMA_CG016952</name>
</gene>
<dbReference type="OrthoDB" id="5565075at2759"/>
<dbReference type="PROSITE" id="PS50240">
    <property type="entry name" value="TRYPSIN_DOM"/>
    <property type="match status" value="1"/>
</dbReference>
<dbReference type="GO" id="GO:0003677">
    <property type="term" value="F:DNA binding"/>
    <property type="evidence" value="ECO:0007669"/>
    <property type="project" value="InterPro"/>
</dbReference>
<comment type="similarity">
    <text evidence="4">Belongs to the peptidase S1 family. CLIP subfamily.</text>
</comment>
<dbReference type="PANTHER" id="PTHR24256">
    <property type="entry name" value="TRYPTASE-RELATED"/>
    <property type="match status" value="1"/>
</dbReference>
<proteinExistence type="inferred from homology"/>
<dbReference type="GO" id="GO:0004252">
    <property type="term" value="F:serine-type endopeptidase activity"/>
    <property type="evidence" value="ECO:0007669"/>
    <property type="project" value="InterPro"/>
</dbReference>
<accession>A0A1J1ITM9</accession>
<dbReference type="InterPro" id="IPR009003">
    <property type="entry name" value="Peptidase_S1_PA"/>
</dbReference>
<keyword evidence="7" id="KW-1185">Reference proteome</keyword>
<dbReference type="Proteomes" id="UP000183832">
    <property type="component" value="Unassembled WGS sequence"/>
</dbReference>
<evidence type="ECO:0000256" key="3">
    <source>
        <dbReference type="ARBA" id="ARBA00023180"/>
    </source>
</evidence>
<dbReference type="InterPro" id="IPR001314">
    <property type="entry name" value="Peptidase_S1A"/>
</dbReference>
<dbReference type="InterPro" id="IPR018114">
    <property type="entry name" value="TRYPSIN_HIS"/>
</dbReference>
<dbReference type="STRING" id="568069.A0A1J1ITM9"/>
<dbReference type="SMART" id="SM00020">
    <property type="entry name" value="Tryp_SPc"/>
    <property type="match status" value="1"/>
</dbReference>
<dbReference type="InterPro" id="IPR043504">
    <property type="entry name" value="Peptidase_S1_PA_chymotrypsin"/>
</dbReference>
<reference evidence="6 7" key="1">
    <citation type="submission" date="2015-04" db="EMBL/GenBank/DDBJ databases">
        <authorList>
            <person name="Syromyatnikov M.Y."/>
            <person name="Popov V.N."/>
        </authorList>
    </citation>
    <scope>NUCLEOTIDE SEQUENCE [LARGE SCALE GENOMIC DNA]</scope>
</reference>
<dbReference type="Gene3D" id="1.10.10.60">
    <property type="entry name" value="Homeodomain-like"/>
    <property type="match status" value="1"/>
</dbReference>
<evidence type="ECO:0000259" key="5">
    <source>
        <dbReference type="PROSITE" id="PS50240"/>
    </source>
</evidence>
<dbReference type="GO" id="GO:0005634">
    <property type="term" value="C:nucleus"/>
    <property type="evidence" value="ECO:0007669"/>
    <property type="project" value="UniProtKB-SubCell"/>
</dbReference>
<dbReference type="Pfam" id="PF00089">
    <property type="entry name" value="Trypsin"/>
    <property type="match status" value="1"/>
</dbReference>
<name>A0A1J1ITM9_9DIPT</name>
<dbReference type="SUPFAM" id="SSF46689">
    <property type="entry name" value="Homeodomain-like"/>
    <property type="match status" value="1"/>
</dbReference>
<organism evidence="6 7">
    <name type="scientific">Clunio marinus</name>
    <dbReference type="NCBI Taxonomy" id="568069"/>
    <lineage>
        <taxon>Eukaryota</taxon>
        <taxon>Metazoa</taxon>
        <taxon>Ecdysozoa</taxon>
        <taxon>Arthropoda</taxon>
        <taxon>Hexapoda</taxon>
        <taxon>Insecta</taxon>
        <taxon>Pterygota</taxon>
        <taxon>Neoptera</taxon>
        <taxon>Endopterygota</taxon>
        <taxon>Diptera</taxon>
        <taxon>Nematocera</taxon>
        <taxon>Chironomoidea</taxon>
        <taxon>Chironomidae</taxon>
        <taxon>Clunio</taxon>
    </lineage>
</organism>
<dbReference type="FunFam" id="2.40.10.10:FF:000068">
    <property type="entry name" value="transmembrane protease serine 2"/>
    <property type="match status" value="1"/>
</dbReference>
<evidence type="ECO:0000256" key="4">
    <source>
        <dbReference type="ARBA" id="ARBA00024195"/>
    </source>
</evidence>
<evidence type="ECO:0000256" key="2">
    <source>
        <dbReference type="ARBA" id="ARBA00023157"/>
    </source>
</evidence>
<dbReference type="EMBL" id="CVRI01000059">
    <property type="protein sequence ID" value="CRL03603.1"/>
    <property type="molecule type" value="Genomic_DNA"/>
</dbReference>
<evidence type="ECO:0000313" key="6">
    <source>
        <dbReference type="EMBL" id="CRL03603.1"/>
    </source>
</evidence>
<dbReference type="PRINTS" id="PR00722">
    <property type="entry name" value="CHYMOTRYPSIN"/>
</dbReference>
<dbReference type="GO" id="GO:0006508">
    <property type="term" value="P:proteolysis"/>
    <property type="evidence" value="ECO:0007669"/>
    <property type="project" value="InterPro"/>
</dbReference>
<dbReference type="AlphaFoldDB" id="A0A1J1ITM9"/>
<protein>
    <submittedName>
        <fullName evidence="6">CLUMA_CG016952, isoform A</fullName>
    </submittedName>
</protein>
<dbReference type="SUPFAM" id="SSF50494">
    <property type="entry name" value="Trypsin-like serine proteases"/>
    <property type="match status" value="1"/>
</dbReference>
<dbReference type="InterPro" id="IPR001254">
    <property type="entry name" value="Trypsin_dom"/>
</dbReference>
<dbReference type="Gene3D" id="2.40.10.10">
    <property type="entry name" value="Trypsin-like serine proteases"/>
    <property type="match status" value="1"/>
</dbReference>